<evidence type="ECO:0000256" key="8">
    <source>
        <dbReference type="ARBA" id="ARBA00023136"/>
    </source>
</evidence>
<gene>
    <name evidence="11" type="ordered locus">TMO_2934</name>
</gene>
<dbReference type="InterPro" id="IPR050095">
    <property type="entry name" value="ECF_ABC_transporter_ATP-bd"/>
</dbReference>
<reference evidence="11 12" key="1">
    <citation type="journal article" date="2012" name="J. Am. Chem. Soc.">
        <title>Bacterial biosynthesis and maturation of the didemnin anti-cancer agents.</title>
        <authorList>
            <person name="Xu Y."/>
            <person name="Kersten R.D."/>
            <person name="Nam S.J."/>
            <person name="Lu L."/>
            <person name="Al-Suwailem A.M."/>
            <person name="Zheng H."/>
            <person name="Fenical W."/>
            <person name="Dorrestein P.C."/>
            <person name="Moore B.S."/>
            <person name="Qian P.Y."/>
        </authorList>
    </citation>
    <scope>NUCLEOTIDE SEQUENCE [LARGE SCALE GENOMIC DNA]</scope>
    <source>
        <strain evidence="11 12">KA081020-065</strain>
    </source>
</reference>
<keyword evidence="7" id="KW-1278">Translocase</keyword>
<dbReference type="InterPro" id="IPR027417">
    <property type="entry name" value="P-loop_NTPase"/>
</dbReference>
<keyword evidence="4 9" id="KW-1003">Cell membrane</keyword>
<dbReference type="InterPro" id="IPR003593">
    <property type="entry name" value="AAA+_ATPase"/>
</dbReference>
<keyword evidence="6 9" id="KW-0067">ATP-binding</keyword>
<keyword evidence="3 9" id="KW-0813">Transport</keyword>
<dbReference type="PROSITE" id="PS50893">
    <property type="entry name" value="ABC_TRANSPORTER_2"/>
    <property type="match status" value="1"/>
</dbReference>
<dbReference type="GO" id="GO:0016887">
    <property type="term" value="F:ATP hydrolysis activity"/>
    <property type="evidence" value="ECO:0007669"/>
    <property type="project" value="InterPro"/>
</dbReference>
<comment type="function">
    <text evidence="9">Part of an ABC transporter complex. Responsible for energy coupling to the transport system.</text>
</comment>
<name>I3TPT4_TISMK</name>
<accession>I3TPT4</accession>
<dbReference type="RefSeq" id="WP_014746449.1">
    <property type="nucleotide sequence ID" value="NC_017956.1"/>
</dbReference>
<dbReference type="GO" id="GO:0042626">
    <property type="term" value="F:ATPase-coupled transmembrane transporter activity"/>
    <property type="evidence" value="ECO:0007669"/>
    <property type="project" value="TreeGrafter"/>
</dbReference>
<dbReference type="InterPro" id="IPR003439">
    <property type="entry name" value="ABC_transporter-like_ATP-bd"/>
</dbReference>
<evidence type="ECO:0000256" key="2">
    <source>
        <dbReference type="ARBA" id="ARBA00005417"/>
    </source>
</evidence>
<dbReference type="SUPFAM" id="SSF52540">
    <property type="entry name" value="P-loop containing nucleoside triphosphate hydrolases"/>
    <property type="match status" value="1"/>
</dbReference>
<organism evidence="11 12">
    <name type="scientific">Tistrella mobilis (strain KA081020-065)</name>
    <dbReference type="NCBI Taxonomy" id="1110502"/>
    <lineage>
        <taxon>Bacteria</taxon>
        <taxon>Pseudomonadati</taxon>
        <taxon>Pseudomonadota</taxon>
        <taxon>Alphaproteobacteria</taxon>
        <taxon>Geminicoccales</taxon>
        <taxon>Geminicoccaceae</taxon>
        <taxon>Tistrella</taxon>
    </lineage>
</organism>
<dbReference type="Pfam" id="PF00005">
    <property type="entry name" value="ABC_tran"/>
    <property type="match status" value="1"/>
</dbReference>
<dbReference type="InterPro" id="IPR017871">
    <property type="entry name" value="ABC_transporter-like_CS"/>
</dbReference>
<dbReference type="AlphaFoldDB" id="I3TPT4"/>
<sequence>MLEARGLVHHYPGGVTALDHVDLAIPAGGRLAILGANGAGKSTLLLALAGAIRTDQGQVVLDGTPVTHDRKGLTRLRHRVGLVFQDPDDQLFAATVAEDVSFGPLNLGLTAAEARERTAEALAMMGVAHLADRATHMLSFGQRKRVAIAGLLAMRPGILLLDEPTAGLDPAGVDELMQRLDAVADTGTAVVIATHDMDLANGWADRVAVFGRGRIVLDGAPDTVFEDEVLLSGLGLRLPMLHRLASALASRGLLPAGPLPRRLEDLVAALPPLR</sequence>
<evidence type="ECO:0000256" key="1">
    <source>
        <dbReference type="ARBA" id="ARBA00004202"/>
    </source>
</evidence>
<dbReference type="GO" id="GO:0006824">
    <property type="term" value="P:cobalt ion transport"/>
    <property type="evidence" value="ECO:0007669"/>
    <property type="project" value="InterPro"/>
</dbReference>
<evidence type="ECO:0000313" key="12">
    <source>
        <dbReference type="Proteomes" id="UP000005258"/>
    </source>
</evidence>
<dbReference type="CDD" id="cd03225">
    <property type="entry name" value="ABC_cobalt_CbiO_domain1"/>
    <property type="match status" value="1"/>
</dbReference>
<dbReference type="KEGG" id="tmo:TMO_2934"/>
<evidence type="ECO:0000256" key="7">
    <source>
        <dbReference type="ARBA" id="ARBA00022967"/>
    </source>
</evidence>
<dbReference type="GO" id="GO:0043190">
    <property type="term" value="C:ATP-binding cassette (ABC) transporter complex"/>
    <property type="evidence" value="ECO:0007669"/>
    <property type="project" value="TreeGrafter"/>
</dbReference>
<keyword evidence="5 9" id="KW-0547">Nucleotide-binding</keyword>
<dbReference type="NCBIfam" id="TIGR01166">
    <property type="entry name" value="cbiO"/>
    <property type="match status" value="1"/>
</dbReference>
<dbReference type="SMART" id="SM00382">
    <property type="entry name" value="AAA"/>
    <property type="match status" value="1"/>
</dbReference>
<evidence type="ECO:0000313" key="11">
    <source>
        <dbReference type="EMBL" id="AFK54772.1"/>
    </source>
</evidence>
<keyword evidence="8 9" id="KW-0472">Membrane</keyword>
<dbReference type="PATRIC" id="fig|1110502.3.peg.3007"/>
<dbReference type="eggNOG" id="COG1122">
    <property type="taxonomic scope" value="Bacteria"/>
</dbReference>
<evidence type="ECO:0000256" key="3">
    <source>
        <dbReference type="ARBA" id="ARBA00022448"/>
    </source>
</evidence>
<protein>
    <recommendedName>
        <fullName evidence="9">ABC transporter ATP-binding protein</fullName>
    </recommendedName>
</protein>
<dbReference type="GO" id="GO:0005524">
    <property type="term" value="F:ATP binding"/>
    <property type="evidence" value="ECO:0007669"/>
    <property type="project" value="UniProtKB-UniRule"/>
</dbReference>
<evidence type="ECO:0000256" key="5">
    <source>
        <dbReference type="ARBA" id="ARBA00022741"/>
    </source>
</evidence>
<dbReference type="STRING" id="1110502.TMO_2934"/>
<dbReference type="Proteomes" id="UP000005258">
    <property type="component" value="Chromosome"/>
</dbReference>
<dbReference type="PROSITE" id="PS00211">
    <property type="entry name" value="ABC_TRANSPORTER_1"/>
    <property type="match status" value="1"/>
</dbReference>
<evidence type="ECO:0000256" key="9">
    <source>
        <dbReference type="RuleBase" id="RU364103"/>
    </source>
</evidence>
<proteinExistence type="inferred from homology"/>
<dbReference type="PANTHER" id="PTHR43553">
    <property type="entry name" value="HEAVY METAL TRANSPORTER"/>
    <property type="match status" value="1"/>
</dbReference>
<dbReference type="FunFam" id="3.40.50.300:FF:000224">
    <property type="entry name" value="Energy-coupling factor transporter ATP-binding protein EcfA"/>
    <property type="match status" value="1"/>
</dbReference>
<dbReference type="InterPro" id="IPR015856">
    <property type="entry name" value="ABC_transpr_CbiO/EcfA_su"/>
</dbReference>
<evidence type="ECO:0000256" key="6">
    <source>
        <dbReference type="ARBA" id="ARBA00022840"/>
    </source>
</evidence>
<feature type="domain" description="ABC transporter" evidence="10">
    <location>
        <begin position="2"/>
        <end position="237"/>
    </location>
</feature>
<evidence type="ECO:0000259" key="10">
    <source>
        <dbReference type="PROSITE" id="PS50893"/>
    </source>
</evidence>
<dbReference type="PANTHER" id="PTHR43553:SF24">
    <property type="entry name" value="ENERGY-COUPLING FACTOR TRANSPORTER ATP-BINDING PROTEIN ECFA1"/>
    <property type="match status" value="1"/>
</dbReference>
<dbReference type="EMBL" id="CP003236">
    <property type="protein sequence ID" value="AFK54772.1"/>
    <property type="molecule type" value="Genomic_DNA"/>
</dbReference>
<keyword evidence="12" id="KW-1185">Reference proteome</keyword>
<dbReference type="InterPro" id="IPR005876">
    <property type="entry name" value="Co_trans_ATP-bd"/>
</dbReference>
<comment type="similarity">
    <text evidence="2 9">Belongs to the ABC transporter superfamily.</text>
</comment>
<comment type="subcellular location">
    <subcellularLocation>
        <location evidence="1 9">Cell membrane</location>
        <topology evidence="1 9">Peripheral membrane protein</topology>
    </subcellularLocation>
</comment>
<dbReference type="HOGENOM" id="CLU_000604_1_22_5"/>
<dbReference type="Gene3D" id="3.40.50.300">
    <property type="entry name" value="P-loop containing nucleotide triphosphate hydrolases"/>
    <property type="match status" value="1"/>
</dbReference>
<evidence type="ECO:0000256" key="4">
    <source>
        <dbReference type="ARBA" id="ARBA00022475"/>
    </source>
</evidence>